<dbReference type="Proteomes" id="UP000799291">
    <property type="component" value="Unassembled WGS sequence"/>
</dbReference>
<dbReference type="AlphaFoldDB" id="A0A6G1JNS5"/>
<reference evidence="3" key="1">
    <citation type="journal article" date="2020" name="Stud. Mycol.">
        <title>101 Dothideomycetes genomes: a test case for predicting lifestyles and emergence of pathogens.</title>
        <authorList>
            <person name="Haridas S."/>
            <person name="Albert R."/>
            <person name="Binder M."/>
            <person name="Bloem J."/>
            <person name="Labutti K."/>
            <person name="Salamov A."/>
            <person name="Andreopoulos B."/>
            <person name="Baker S."/>
            <person name="Barry K."/>
            <person name="Bills G."/>
            <person name="Bluhm B."/>
            <person name="Cannon C."/>
            <person name="Castanera R."/>
            <person name="Culley D."/>
            <person name="Daum C."/>
            <person name="Ezra D."/>
            <person name="Gonzalez J."/>
            <person name="Henrissat B."/>
            <person name="Kuo A."/>
            <person name="Liang C."/>
            <person name="Lipzen A."/>
            <person name="Lutzoni F."/>
            <person name="Magnuson J."/>
            <person name="Mondo S."/>
            <person name="Nolan M."/>
            <person name="Ohm R."/>
            <person name="Pangilinan J."/>
            <person name="Park H.-J."/>
            <person name="Ramirez L."/>
            <person name="Alfaro M."/>
            <person name="Sun H."/>
            <person name="Tritt A."/>
            <person name="Yoshinaga Y."/>
            <person name="Zwiers L.-H."/>
            <person name="Turgeon B."/>
            <person name="Goodwin S."/>
            <person name="Spatafora J."/>
            <person name="Crous P."/>
            <person name="Grigoriev I."/>
        </authorList>
    </citation>
    <scope>NUCLEOTIDE SEQUENCE</scope>
    <source>
        <strain evidence="3">CBS 122367</strain>
    </source>
</reference>
<organism evidence="3 4">
    <name type="scientific">Lentithecium fluviatile CBS 122367</name>
    <dbReference type="NCBI Taxonomy" id="1168545"/>
    <lineage>
        <taxon>Eukaryota</taxon>
        <taxon>Fungi</taxon>
        <taxon>Dikarya</taxon>
        <taxon>Ascomycota</taxon>
        <taxon>Pezizomycotina</taxon>
        <taxon>Dothideomycetes</taxon>
        <taxon>Pleosporomycetidae</taxon>
        <taxon>Pleosporales</taxon>
        <taxon>Massarineae</taxon>
        <taxon>Lentitheciaceae</taxon>
        <taxon>Lentithecium</taxon>
    </lineage>
</organism>
<dbReference type="OrthoDB" id="3640263at2759"/>
<accession>A0A6G1JNS5</accession>
<dbReference type="InterPro" id="IPR046539">
    <property type="entry name" value="DUF6604"/>
</dbReference>
<dbReference type="Pfam" id="PF20253">
    <property type="entry name" value="DUF6604"/>
    <property type="match status" value="1"/>
</dbReference>
<dbReference type="PANTHER" id="PTHR38795">
    <property type="entry name" value="DUF6604 DOMAIN-CONTAINING PROTEIN"/>
    <property type="match status" value="1"/>
</dbReference>
<sequence length="401" mass="44988">MAPPPTSPLLLHSYRRYKTRMGAFVTWLASTVQETGEVAELFGDNRGTAPKDKNKGKNKSKGKAKVTSEAQPRIIHTRKTQMIQISDLVQLAQVIAGADIEVPKVMLYILRDVTLDWKPVDIYFPKTGNDNRVNEILDKVLTILKPECPELTGVEEEETTTDGPERISQIQSLLPKPVEPTDAGSSEWILSRLQKGRPDSYQLAPTDENKIFAAYCLLQDMPESRLHVQLDADVTRECEELQDIAKSTLNTVDDCLKHGPHEGNVTDTYYAKLLKPLKDLISERAIGDKDGELIAKAYKTKGPKRTDVLLKKHIMHSGLQLAEILEDTYERAMALHEVKVVLHLAHLYHAARQSRTIPSTAQWIDLNYMVARQKEHIFSGAPPELAHLWVSSYLPALGCSD</sequence>
<feature type="domain" description="DUF6604" evidence="2">
    <location>
        <begin position="15"/>
        <end position="229"/>
    </location>
</feature>
<dbReference type="EMBL" id="MU005569">
    <property type="protein sequence ID" value="KAF2691813.1"/>
    <property type="molecule type" value="Genomic_DNA"/>
</dbReference>
<feature type="region of interest" description="Disordered" evidence="1">
    <location>
        <begin position="43"/>
        <end position="70"/>
    </location>
</feature>
<evidence type="ECO:0000313" key="4">
    <source>
        <dbReference type="Proteomes" id="UP000799291"/>
    </source>
</evidence>
<dbReference type="PANTHER" id="PTHR38795:SF1">
    <property type="entry name" value="DUF6604 DOMAIN-CONTAINING PROTEIN"/>
    <property type="match status" value="1"/>
</dbReference>
<name>A0A6G1JNS5_9PLEO</name>
<gene>
    <name evidence="3" type="ORF">K458DRAFT_381658</name>
</gene>
<keyword evidence="4" id="KW-1185">Reference proteome</keyword>
<evidence type="ECO:0000256" key="1">
    <source>
        <dbReference type="SAM" id="MobiDB-lite"/>
    </source>
</evidence>
<protein>
    <recommendedName>
        <fullName evidence="2">DUF6604 domain-containing protein</fullName>
    </recommendedName>
</protein>
<evidence type="ECO:0000259" key="2">
    <source>
        <dbReference type="Pfam" id="PF20253"/>
    </source>
</evidence>
<proteinExistence type="predicted"/>
<evidence type="ECO:0000313" key="3">
    <source>
        <dbReference type="EMBL" id="KAF2691813.1"/>
    </source>
</evidence>